<evidence type="ECO:0008006" key="3">
    <source>
        <dbReference type="Google" id="ProtNLM"/>
    </source>
</evidence>
<dbReference type="RefSeq" id="XP_045277202.1">
    <property type="nucleotide sequence ID" value="XM_045421284.1"/>
</dbReference>
<accession>A0ABP2F177</accession>
<evidence type="ECO:0000313" key="2">
    <source>
        <dbReference type="Proteomes" id="UP000002039"/>
    </source>
</evidence>
<gene>
    <name evidence="1" type="ORF">BDCG_05594</name>
</gene>
<dbReference type="EMBL" id="EQ999977">
    <property type="protein sequence ID" value="EEQ90474.2"/>
    <property type="molecule type" value="Genomic_DNA"/>
</dbReference>
<dbReference type="SUPFAM" id="SSF48403">
    <property type="entry name" value="Ankyrin repeat"/>
    <property type="match status" value="1"/>
</dbReference>
<evidence type="ECO:0000313" key="1">
    <source>
        <dbReference type="EMBL" id="EEQ90474.2"/>
    </source>
</evidence>
<dbReference type="Proteomes" id="UP000002039">
    <property type="component" value="Unassembled WGS sequence"/>
</dbReference>
<dbReference type="GeneID" id="69027587"/>
<sequence>MATYPWSRSYEIMNKPIRISCLMNMGTHTAPLPRRKSIDLAFAAAGGHEAIVQRLLRGAAGADANGEEGSLRPTAGHGEIVLCLLRQCYEGGDDDIDGTVVVEGFQNPLTALDCAAAGGHDLIVKLLQDWAVSQMGQKLTIYGVPLHRLMNHENSM</sequence>
<protein>
    <recommendedName>
        <fullName evidence="3">Ankyrin repeat protein</fullName>
    </recommendedName>
</protein>
<name>A0ABP2F177_AJEDR</name>
<reference evidence="2" key="1">
    <citation type="journal article" date="2015" name="PLoS Genet.">
        <title>The dynamic genome and transcriptome of the human fungal pathogen Blastomyces and close relative Emmonsia.</title>
        <authorList>
            <person name="Munoz J.F."/>
            <person name="Gauthier G.M."/>
            <person name="Desjardins C.A."/>
            <person name="Gallo J.E."/>
            <person name="Holder J."/>
            <person name="Sullivan T.D."/>
            <person name="Marty A.J."/>
            <person name="Carmen J.C."/>
            <person name="Chen Z."/>
            <person name="Ding L."/>
            <person name="Gujja S."/>
            <person name="Magrini V."/>
            <person name="Misas E."/>
            <person name="Mitreva M."/>
            <person name="Priest M."/>
            <person name="Saif S."/>
            <person name="Whiston E.A."/>
            <person name="Young S."/>
            <person name="Zeng Q."/>
            <person name="Goldman W.E."/>
            <person name="Mardis E.R."/>
            <person name="Taylor J.W."/>
            <person name="McEwen J.G."/>
            <person name="Clay O.K."/>
            <person name="Klein B.S."/>
            <person name="Cuomo C.A."/>
        </authorList>
    </citation>
    <scope>NUCLEOTIDE SEQUENCE [LARGE SCALE GENOMIC DNA]</scope>
    <source>
        <strain evidence="2">ER-3 / ATCC MYA-2586</strain>
    </source>
</reference>
<keyword evidence="2" id="KW-1185">Reference proteome</keyword>
<organism evidence="1 2">
    <name type="scientific">Ajellomyces dermatitidis (strain ER-3 / ATCC MYA-2586)</name>
    <name type="common">Blastomyces dermatitidis</name>
    <dbReference type="NCBI Taxonomy" id="559297"/>
    <lineage>
        <taxon>Eukaryota</taxon>
        <taxon>Fungi</taxon>
        <taxon>Dikarya</taxon>
        <taxon>Ascomycota</taxon>
        <taxon>Pezizomycotina</taxon>
        <taxon>Eurotiomycetes</taxon>
        <taxon>Eurotiomycetidae</taxon>
        <taxon>Onygenales</taxon>
        <taxon>Ajellomycetaceae</taxon>
        <taxon>Blastomyces</taxon>
    </lineage>
</organism>
<proteinExistence type="predicted"/>
<dbReference type="InterPro" id="IPR036770">
    <property type="entry name" value="Ankyrin_rpt-contain_sf"/>
</dbReference>
<dbReference type="Gene3D" id="1.25.40.20">
    <property type="entry name" value="Ankyrin repeat-containing domain"/>
    <property type="match status" value="1"/>
</dbReference>